<evidence type="ECO:0000256" key="1">
    <source>
        <dbReference type="SAM" id="Phobius"/>
    </source>
</evidence>
<dbReference type="Pfam" id="PF07252">
    <property type="entry name" value="DUF1433"/>
    <property type="match status" value="1"/>
</dbReference>
<accession>A0ABY3PCQ1</accession>
<dbReference type="Proteomes" id="UP001197626">
    <property type="component" value="Chromosome"/>
</dbReference>
<organism evidence="2 3">
    <name type="scientific">Staphylococcus ratti</name>
    <dbReference type="NCBI Taxonomy" id="2892440"/>
    <lineage>
        <taxon>Bacteria</taxon>
        <taxon>Bacillati</taxon>
        <taxon>Bacillota</taxon>
        <taxon>Bacilli</taxon>
        <taxon>Bacillales</taxon>
        <taxon>Staphylococcaceae</taxon>
        <taxon>Staphylococcus</taxon>
    </lineage>
</organism>
<protein>
    <submittedName>
        <fullName evidence="2">DUF1433 domain-containing protein</fullName>
    </submittedName>
</protein>
<feature type="transmembrane region" description="Helical" evidence="1">
    <location>
        <begin position="6"/>
        <end position="25"/>
    </location>
</feature>
<dbReference type="Gene3D" id="3.10.450.130">
    <property type="entry name" value="folded 79 residue fragment of lin0334 like domains"/>
    <property type="match status" value="1"/>
</dbReference>
<reference evidence="2 3" key="1">
    <citation type="journal article" date="2022" name="Pathogens">
        <title>Staphylococcus ratti sp. nov. Isolated from a Lab Rat.</title>
        <authorList>
            <person name="Kovarovic V."/>
            <person name="Sedlacek I."/>
            <person name="Petras P."/>
            <person name="Kralova S."/>
            <person name="Maslanova I."/>
            <person name="Svec P."/>
            <person name="Neumann-Schaal M."/>
            <person name="Botka T."/>
            <person name="Gelbicova T."/>
            <person name="Stankova E."/>
            <person name="Doskar J."/>
            <person name="Pantucek R."/>
        </authorList>
    </citation>
    <scope>NUCLEOTIDE SEQUENCE [LARGE SCALE GENOMIC DNA]</scope>
    <source>
        <strain evidence="2 3">CCM 9025</strain>
    </source>
</reference>
<evidence type="ECO:0000313" key="3">
    <source>
        <dbReference type="Proteomes" id="UP001197626"/>
    </source>
</evidence>
<keyword evidence="1" id="KW-1133">Transmembrane helix</keyword>
<evidence type="ECO:0000313" key="2">
    <source>
        <dbReference type="EMBL" id="UEX90101.1"/>
    </source>
</evidence>
<sequence length="141" mass="16527">MSKKHILILISIIFLILITIGGVYLKMKHDEQEKIKQAYYKEQQERITLYLKYNTKEPNTIKSVHFTNLEESPMGNIFIEGYINNDPKATFSTLNRAEDRFQFQGGLTMSQPIVERIKSAHELKSPDEIKKELQNNKMKNH</sequence>
<name>A0ABY3PCQ1_9STAP</name>
<dbReference type="RefSeq" id="WP_229292599.1">
    <property type="nucleotide sequence ID" value="NZ_CP086654.1"/>
</dbReference>
<keyword evidence="3" id="KW-1185">Reference proteome</keyword>
<keyword evidence="1" id="KW-0812">Transmembrane</keyword>
<keyword evidence="1" id="KW-0472">Membrane</keyword>
<dbReference type="EMBL" id="CP086654">
    <property type="protein sequence ID" value="UEX90101.1"/>
    <property type="molecule type" value="Genomic_DNA"/>
</dbReference>
<dbReference type="InterPro" id="IPR009881">
    <property type="entry name" value="DUF1433"/>
</dbReference>
<proteinExistence type="predicted"/>
<gene>
    <name evidence="2" type="ORF">LN051_11330</name>
</gene>